<dbReference type="AlphaFoldDB" id="A0A1C1CIG2"/>
<protein>
    <submittedName>
        <fullName evidence="2">Isoamyl acetate-hydrolyzing esterase 1 like protein</fullName>
    </submittedName>
</protein>
<gene>
    <name evidence="2" type="primary">IAH1</name>
    <name evidence="2" type="ORF">CLCR_04328</name>
</gene>
<dbReference type="VEuPathDB" id="FungiDB:CLCR_04328"/>
<dbReference type="InterPro" id="IPR045136">
    <property type="entry name" value="Iah1-like"/>
</dbReference>
<organism evidence="2 3">
    <name type="scientific">Cladophialophora carrionii</name>
    <dbReference type="NCBI Taxonomy" id="86049"/>
    <lineage>
        <taxon>Eukaryota</taxon>
        <taxon>Fungi</taxon>
        <taxon>Dikarya</taxon>
        <taxon>Ascomycota</taxon>
        <taxon>Pezizomycotina</taxon>
        <taxon>Eurotiomycetes</taxon>
        <taxon>Chaetothyriomycetidae</taxon>
        <taxon>Chaetothyriales</taxon>
        <taxon>Herpotrichiellaceae</taxon>
        <taxon>Cladophialophora</taxon>
    </lineage>
</organism>
<dbReference type="Proteomes" id="UP000094526">
    <property type="component" value="Unassembled WGS sequence"/>
</dbReference>
<evidence type="ECO:0000313" key="3">
    <source>
        <dbReference type="Proteomes" id="UP000094526"/>
    </source>
</evidence>
<dbReference type="EMBL" id="LGRB01000012">
    <property type="protein sequence ID" value="OCT48300.1"/>
    <property type="molecule type" value="Genomic_DNA"/>
</dbReference>
<comment type="caution">
    <text evidence="2">The sequence shown here is derived from an EMBL/GenBank/DDBJ whole genome shotgun (WGS) entry which is preliminary data.</text>
</comment>
<reference evidence="3" key="1">
    <citation type="submission" date="2015-07" db="EMBL/GenBank/DDBJ databases">
        <authorList>
            <person name="Teixeira M.M."/>
            <person name="Souza R.C."/>
            <person name="Almeida L.G."/>
            <person name="Vicente V.A."/>
            <person name="de Hoog S."/>
            <person name="Bocca A.L."/>
            <person name="de Almeida S.R."/>
            <person name="Vasconcelos A.T."/>
            <person name="Felipe M.S."/>
        </authorList>
    </citation>
    <scope>NUCLEOTIDE SEQUENCE [LARGE SCALE GENOMIC DNA]</scope>
    <source>
        <strain evidence="3">KSF</strain>
    </source>
</reference>
<evidence type="ECO:0000259" key="1">
    <source>
        <dbReference type="Pfam" id="PF13472"/>
    </source>
</evidence>
<feature type="domain" description="SGNH hydrolase-type esterase" evidence="1">
    <location>
        <begin position="27"/>
        <end position="224"/>
    </location>
</feature>
<dbReference type="InterPro" id="IPR036514">
    <property type="entry name" value="SGNH_hydro_sf"/>
</dbReference>
<dbReference type="PANTHER" id="PTHR14209:SF19">
    <property type="entry name" value="ISOAMYL ACETATE-HYDROLYZING ESTERASE 1 HOMOLOG"/>
    <property type="match status" value="1"/>
</dbReference>
<dbReference type="VEuPathDB" id="FungiDB:G647_08445"/>
<dbReference type="Pfam" id="PF13472">
    <property type="entry name" value="Lipase_GDSL_2"/>
    <property type="match status" value="1"/>
</dbReference>
<dbReference type="OrthoDB" id="671439at2759"/>
<name>A0A1C1CIG2_9EURO</name>
<dbReference type="eggNOG" id="KOG3035">
    <property type="taxonomic scope" value="Eukaryota"/>
</dbReference>
<evidence type="ECO:0000313" key="2">
    <source>
        <dbReference type="EMBL" id="OCT48300.1"/>
    </source>
</evidence>
<sequence length="260" mass="28920">MSHSPSESTSSLHPTSPHPSVYPQFILLGDSITQLSTLTLTARLAEWYSRRLDVINRGFSGYTAPMGHEVLQRFLPADSVPSQMVPRVRLMTIFFGANDACVPGHPQHVPLQRYISSLRDMISHPALKLHDTQVILITPPPVDEYQLGGRDRTAEHTAKYARAALQIGQDCGLPVLDLWTIFMRRAGWTEGSTDALAGSKDAPRSEVLGDLLIDGLHLTAKGYDVVFYELVKVIEQELPGQMPQRLPMVFPDWKDKLGVQ</sequence>
<keyword evidence="3" id="KW-1185">Reference proteome</keyword>
<dbReference type="InterPro" id="IPR013830">
    <property type="entry name" value="SGNH_hydro"/>
</dbReference>
<dbReference type="Gene3D" id="3.40.50.1110">
    <property type="entry name" value="SGNH hydrolase"/>
    <property type="match status" value="1"/>
</dbReference>
<proteinExistence type="predicted"/>
<dbReference type="STRING" id="86049.A0A1C1CIG2"/>
<accession>A0A1C1CIG2</accession>
<dbReference type="SUPFAM" id="SSF52266">
    <property type="entry name" value="SGNH hydrolase"/>
    <property type="match status" value="1"/>
</dbReference>
<dbReference type="CDD" id="cd01838">
    <property type="entry name" value="Isoamyl_acetate_hydrolase_like"/>
    <property type="match status" value="1"/>
</dbReference>
<dbReference type="PANTHER" id="PTHR14209">
    <property type="entry name" value="ISOAMYL ACETATE-HYDROLYZING ESTERASE 1"/>
    <property type="match status" value="1"/>
</dbReference>